<keyword evidence="3 5" id="KW-0732">Signal</keyword>
<protein>
    <submittedName>
        <fullName evidence="7">ABC transporter substrate-binding protein</fullName>
    </submittedName>
</protein>
<sequence length="371" mass="39690">MQLFVRPLLGATCLMLSLAGAGAHAQETVKMGAVLSLTGANATVGEDVRRAVDLAVEKVNADGGVMGKKFAVVVEDSGGNPTTALNAARKLVSVDKVPVVIGEYSSGISIPLGQYLVKEGVTHINIASTSVKIRDLGATSFNLIGLEDKGNRFSAKDTWDQGYRNVAIIAPNNAYGQGVAHGYKEEFEKLGGKIVTEVLYTAGQSTYRRELQQMSRSNPDAYIYTAYGQESAVINREAFELGLRKTPWYGILLSMCLSDTPADIAQGQIGMEVGSVLGPKGREYAEAFKARYKDGFKTSYTGYAYDAVLLTAAAMNLAKSTAPADVQAALTQLGQKGYEGVTGFIKFDSDRQRVDPPYAKLKSDQGKIVAR</sequence>
<proteinExistence type="inferred from homology"/>
<evidence type="ECO:0000256" key="3">
    <source>
        <dbReference type="ARBA" id="ARBA00022729"/>
    </source>
</evidence>
<reference evidence="7 8" key="1">
    <citation type="submission" date="2018-02" db="EMBL/GenBank/DDBJ databases">
        <title>Draft Genome of Achromobacter spanius stain 6.</title>
        <authorList>
            <person name="Gunasekera T.S."/>
            <person name="Radwan O."/>
            <person name="Ruiz O.N."/>
        </authorList>
    </citation>
    <scope>NUCLEOTIDE SEQUENCE [LARGE SCALE GENOMIC DNA]</scope>
    <source>
        <strain evidence="7 8">6</strain>
    </source>
</reference>
<dbReference type="PRINTS" id="PR00337">
    <property type="entry name" value="LEUILEVALBP"/>
</dbReference>
<dbReference type="InterPro" id="IPR000709">
    <property type="entry name" value="Leu_Ile_Val-bd"/>
</dbReference>
<dbReference type="CDD" id="cd06346">
    <property type="entry name" value="PBP1_ABC_ligand_binding-like"/>
    <property type="match status" value="1"/>
</dbReference>
<dbReference type="PANTHER" id="PTHR30483">
    <property type="entry name" value="LEUCINE-SPECIFIC-BINDING PROTEIN"/>
    <property type="match status" value="1"/>
</dbReference>
<feature type="chain" id="PRO_5015609934" evidence="5">
    <location>
        <begin position="26"/>
        <end position="371"/>
    </location>
</feature>
<dbReference type="AlphaFoldDB" id="A0A2S5GYC3"/>
<feature type="signal peptide" evidence="5">
    <location>
        <begin position="1"/>
        <end position="25"/>
    </location>
</feature>
<dbReference type="PANTHER" id="PTHR30483:SF6">
    <property type="entry name" value="PERIPLASMIC BINDING PROTEIN OF ABC TRANSPORTER FOR NATURAL AMINO ACIDS"/>
    <property type="match status" value="1"/>
</dbReference>
<evidence type="ECO:0000256" key="1">
    <source>
        <dbReference type="ARBA" id="ARBA00010062"/>
    </source>
</evidence>
<dbReference type="RefSeq" id="WP_046805119.1">
    <property type="nucleotide sequence ID" value="NZ_PREU01000001.1"/>
</dbReference>
<accession>A0A2S5GYC3</accession>
<evidence type="ECO:0000256" key="5">
    <source>
        <dbReference type="SAM" id="SignalP"/>
    </source>
</evidence>
<dbReference type="Pfam" id="PF13458">
    <property type="entry name" value="Peripla_BP_6"/>
    <property type="match status" value="1"/>
</dbReference>
<dbReference type="Proteomes" id="UP000239990">
    <property type="component" value="Unassembled WGS sequence"/>
</dbReference>
<dbReference type="InterPro" id="IPR028082">
    <property type="entry name" value="Peripla_BP_I"/>
</dbReference>
<dbReference type="InterPro" id="IPR028081">
    <property type="entry name" value="Leu-bd"/>
</dbReference>
<evidence type="ECO:0000256" key="4">
    <source>
        <dbReference type="ARBA" id="ARBA00022970"/>
    </source>
</evidence>
<evidence type="ECO:0000313" key="7">
    <source>
        <dbReference type="EMBL" id="PPA77954.1"/>
    </source>
</evidence>
<comment type="similarity">
    <text evidence="1">Belongs to the leucine-binding protein family.</text>
</comment>
<dbReference type="InterPro" id="IPR051010">
    <property type="entry name" value="BCAA_transport"/>
</dbReference>
<organism evidence="7 8">
    <name type="scientific">Achromobacter spanius</name>
    <dbReference type="NCBI Taxonomy" id="217203"/>
    <lineage>
        <taxon>Bacteria</taxon>
        <taxon>Pseudomonadati</taxon>
        <taxon>Pseudomonadota</taxon>
        <taxon>Betaproteobacteria</taxon>
        <taxon>Burkholderiales</taxon>
        <taxon>Alcaligenaceae</taxon>
        <taxon>Achromobacter</taxon>
    </lineage>
</organism>
<keyword evidence="4" id="KW-0029">Amino-acid transport</keyword>
<comment type="caution">
    <text evidence="7">The sequence shown here is derived from an EMBL/GenBank/DDBJ whole genome shotgun (WGS) entry which is preliminary data.</text>
</comment>
<feature type="domain" description="Leucine-binding protein" evidence="6">
    <location>
        <begin position="28"/>
        <end position="361"/>
    </location>
</feature>
<dbReference type="Gene3D" id="3.40.50.2300">
    <property type="match status" value="2"/>
</dbReference>
<dbReference type="EMBL" id="PREU01000001">
    <property type="protein sequence ID" value="PPA77954.1"/>
    <property type="molecule type" value="Genomic_DNA"/>
</dbReference>
<name>A0A2S5GYC3_9BURK</name>
<dbReference type="OrthoDB" id="5469508at2"/>
<keyword evidence="2" id="KW-0813">Transport</keyword>
<evidence type="ECO:0000259" key="6">
    <source>
        <dbReference type="Pfam" id="PF13458"/>
    </source>
</evidence>
<dbReference type="GO" id="GO:0006865">
    <property type="term" value="P:amino acid transport"/>
    <property type="evidence" value="ECO:0007669"/>
    <property type="project" value="UniProtKB-KW"/>
</dbReference>
<evidence type="ECO:0000256" key="2">
    <source>
        <dbReference type="ARBA" id="ARBA00022448"/>
    </source>
</evidence>
<evidence type="ECO:0000313" key="8">
    <source>
        <dbReference type="Proteomes" id="UP000239990"/>
    </source>
</evidence>
<gene>
    <name evidence="7" type="ORF">C4E15_01305</name>
</gene>
<dbReference type="SUPFAM" id="SSF53822">
    <property type="entry name" value="Periplasmic binding protein-like I"/>
    <property type="match status" value="1"/>
</dbReference>